<feature type="repeat" description="TPR" evidence="1">
    <location>
        <begin position="39"/>
        <end position="72"/>
    </location>
</feature>
<dbReference type="Pfam" id="PF14559">
    <property type="entry name" value="TPR_19"/>
    <property type="match status" value="1"/>
</dbReference>
<dbReference type="Proteomes" id="UP001550044">
    <property type="component" value="Unassembled WGS sequence"/>
</dbReference>
<proteinExistence type="predicted"/>
<keyword evidence="2" id="KW-1133">Transmembrane helix</keyword>
<reference evidence="3 4" key="1">
    <citation type="submission" date="2024-06" db="EMBL/GenBank/DDBJ databases">
        <title>The Natural Products Discovery Center: Release of the First 8490 Sequenced Strains for Exploring Actinobacteria Biosynthetic Diversity.</title>
        <authorList>
            <person name="Kalkreuter E."/>
            <person name="Kautsar S.A."/>
            <person name="Yang D."/>
            <person name="Bader C.D."/>
            <person name="Teijaro C.N."/>
            <person name="Fluegel L."/>
            <person name="Davis C.M."/>
            <person name="Simpson J.R."/>
            <person name="Lauterbach L."/>
            <person name="Steele A.D."/>
            <person name="Gui C."/>
            <person name="Meng S."/>
            <person name="Li G."/>
            <person name="Viehrig K."/>
            <person name="Ye F."/>
            <person name="Su P."/>
            <person name="Kiefer A.F."/>
            <person name="Nichols A."/>
            <person name="Cepeda A.J."/>
            <person name="Yan W."/>
            <person name="Fan B."/>
            <person name="Jiang Y."/>
            <person name="Adhikari A."/>
            <person name="Zheng C.-J."/>
            <person name="Schuster L."/>
            <person name="Cowan T.M."/>
            <person name="Smanski M.J."/>
            <person name="Chevrette M.G."/>
            <person name="De Carvalho L.P.S."/>
            <person name="Shen B."/>
        </authorList>
    </citation>
    <scope>NUCLEOTIDE SEQUENCE [LARGE SCALE GENOMIC DNA]</scope>
    <source>
        <strain evidence="3 4">NPDC005137</strain>
    </source>
</reference>
<evidence type="ECO:0000313" key="4">
    <source>
        <dbReference type="Proteomes" id="UP001550044"/>
    </source>
</evidence>
<keyword evidence="1" id="KW-0802">TPR repeat</keyword>
<dbReference type="SMART" id="SM00028">
    <property type="entry name" value="TPR"/>
    <property type="match status" value="3"/>
</dbReference>
<dbReference type="InterPro" id="IPR011990">
    <property type="entry name" value="TPR-like_helical_dom_sf"/>
</dbReference>
<dbReference type="PROSITE" id="PS50005">
    <property type="entry name" value="TPR"/>
    <property type="match status" value="1"/>
</dbReference>
<feature type="transmembrane region" description="Helical" evidence="2">
    <location>
        <begin position="329"/>
        <end position="348"/>
    </location>
</feature>
<keyword evidence="2" id="KW-0812">Transmembrane</keyword>
<dbReference type="RefSeq" id="WP_356669049.1">
    <property type="nucleotide sequence ID" value="NZ_JBEXEF010000002.1"/>
</dbReference>
<evidence type="ECO:0000256" key="1">
    <source>
        <dbReference type="PROSITE-ProRule" id="PRU00339"/>
    </source>
</evidence>
<feature type="transmembrane region" description="Helical" evidence="2">
    <location>
        <begin position="230"/>
        <end position="248"/>
    </location>
</feature>
<dbReference type="SUPFAM" id="SSF48452">
    <property type="entry name" value="TPR-like"/>
    <property type="match status" value="1"/>
</dbReference>
<sequence>MTTAEHPLTEQAAALIGLDRLDEAKALLARRLAEDPEDFRAWVRLARCHLREREFEDVVTTTGEALRIAPQDCDAWIVRTYGLRRTGRRDEALAAAQEAVRIAPQSWQAVIALSEAVSAWQPRWPEVLELARTAVRMAPEEPDVYQGLWKAALLNGAFDVRDHAIRETLRLDPTSAWALRELAEKQAAAPGTGPKRRAEVYASALTADPGSDSMRMGLDRAVFQMLRGTRWLAVLSLVLAGAAIDLFPSDGDGPDLPLPIGTRLYALALIGVVWAFGAWRRYRKLRAGVQLSVRSLLRRMFWARLVLAQAVVGTLCAVAVMAVPWTDRGVPQVLFWLGLGPTLLTIWFDRPRTR</sequence>
<keyword evidence="2" id="KW-0472">Membrane</keyword>
<protein>
    <submittedName>
        <fullName evidence="3">Tetratricopeptide repeat protein</fullName>
    </submittedName>
</protein>
<organism evidence="3 4">
    <name type="scientific">Streptomyces sp. 900116325</name>
    <dbReference type="NCBI Taxonomy" id="3154295"/>
    <lineage>
        <taxon>Bacteria</taxon>
        <taxon>Bacillati</taxon>
        <taxon>Actinomycetota</taxon>
        <taxon>Actinomycetes</taxon>
        <taxon>Kitasatosporales</taxon>
        <taxon>Streptomycetaceae</taxon>
        <taxon>Streptomyces</taxon>
    </lineage>
</organism>
<accession>A0ABV2U8I3</accession>
<evidence type="ECO:0000313" key="3">
    <source>
        <dbReference type="EMBL" id="MET8434154.1"/>
    </source>
</evidence>
<dbReference type="InterPro" id="IPR019734">
    <property type="entry name" value="TPR_rpt"/>
</dbReference>
<evidence type="ECO:0000256" key="2">
    <source>
        <dbReference type="SAM" id="Phobius"/>
    </source>
</evidence>
<gene>
    <name evidence="3" type="ORF">ABZV61_15395</name>
</gene>
<keyword evidence="4" id="KW-1185">Reference proteome</keyword>
<name>A0ABV2U8I3_9ACTN</name>
<comment type="caution">
    <text evidence="3">The sequence shown here is derived from an EMBL/GenBank/DDBJ whole genome shotgun (WGS) entry which is preliminary data.</text>
</comment>
<dbReference type="EMBL" id="JBEXIP010000010">
    <property type="protein sequence ID" value="MET8434154.1"/>
    <property type="molecule type" value="Genomic_DNA"/>
</dbReference>
<feature type="transmembrane region" description="Helical" evidence="2">
    <location>
        <begin position="260"/>
        <end position="280"/>
    </location>
</feature>
<dbReference type="Gene3D" id="1.25.40.10">
    <property type="entry name" value="Tetratricopeptide repeat domain"/>
    <property type="match status" value="1"/>
</dbReference>
<feature type="transmembrane region" description="Helical" evidence="2">
    <location>
        <begin position="301"/>
        <end position="323"/>
    </location>
</feature>